<name>A0A833VKX0_9POAL</name>
<dbReference type="GO" id="GO:0016020">
    <property type="term" value="C:membrane"/>
    <property type="evidence" value="ECO:0007669"/>
    <property type="project" value="UniProtKB-SubCell"/>
</dbReference>
<dbReference type="PROSITE" id="PS50089">
    <property type="entry name" value="ZF_RING_2"/>
    <property type="match status" value="1"/>
</dbReference>
<gene>
    <name evidence="12" type="ORF">FCM35_KLT03984</name>
</gene>
<dbReference type="InterPro" id="IPR044602">
    <property type="entry name" value="ATL10/ATL72-79-like"/>
</dbReference>
<dbReference type="GO" id="GO:0016567">
    <property type="term" value="P:protein ubiquitination"/>
    <property type="evidence" value="ECO:0007669"/>
    <property type="project" value="UniProtKB-UniPathway"/>
</dbReference>
<protein>
    <submittedName>
        <fullName evidence="12">RING-H2 finger protein ATL11</fullName>
    </submittedName>
</protein>
<dbReference type="OrthoDB" id="8062037at2759"/>
<evidence type="ECO:0000313" key="12">
    <source>
        <dbReference type="EMBL" id="KAF3330630.1"/>
    </source>
</evidence>
<keyword evidence="4" id="KW-0479">Metal-binding</keyword>
<dbReference type="SMART" id="SM00184">
    <property type="entry name" value="RING"/>
    <property type="match status" value="1"/>
</dbReference>
<dbReference type="PANTHER" id="PTHR46905:SF7">
    <property type="entry name" value="RING-H2 FINGER PROTEIN ATL78"/>
    <property type="match status" value="1"/>
</dbReference>
<evidence type="ECO:0000256" key="3">
    <source>
        <dbReference type="ARBA" id="ARBA00022692"/>
    </source>
</evidence>
<comment type="similarity">
    <text evidence="8">Belongs to the RING-type zinc finger family. ATL subfamily.</text>
</comment>
<dbReference type="UniPathway" id="UPA00143"/>
<dbReference type="InterPro" id="IPR013083">
    <property type="entry name" value="Znf_RING/FYVE/PHD"/>
</dbReference>
<evidence type="ECO:0000256" key="2">
    <source>
        <dbReference type="ARBA" id="ARBA00022679"/>
    </source>
</evidence>
<accession>A0A833VKX0</accession>
<dbReference type="CDD" id="cd16461">
    <property type="entry name" value="RING-H2_EL5-like"/>
    <property type="match status" value="1"/>
</dbReference>
<proteinExistence type="inferred from homology"/>
<dbReference type="Proteomes" id="UP000623129">
    <property type="component" value="Unassembled WGS sequence"/>
</dbReference>
<reference evidence="12" key="1">
    <citation type="submission" date="2020-01" db="EMBL/GenBank/DDBJ databases">
        <title>Genome sequence of Kobresia littledalei, the first chromosome-level genome in the family Cyperaceae.</title>
        <authorList>
            <person name="Qu G."/>
        </authorList>
    </citation>
    <scope>NUCLEOTIDE SEQUENCE</scope>
    <source>
        <strain evidence="12">C.B.Clarke</strain>
        <tissue evidence="12">Leaf</tissue>
    </source>
</reference>
<keyword evidence="7 10" id="KW-0472">Membrane</keyword>
<keyword evidence="2" id="KW-0808">Transferase</keyword>
<feature type="domain" description="RING-type" evidence="11">
    <location>
        <begin position="101"/>
        <end position="143"/>
    </location>
</feature>
<evidence type="ECO:0000256" key="6">
    <source>
        <dbReference type="ARBA" id="ARBA00022989"/>
    </source>
</evidence>
<evidence type="ECO:0000259" key="11">
    <source>
        <dbReference type="PROSITE" id="PS50089"/>
    </source>
</evidence>
<evidence type="ECO:0000256" key="5">
    <source>
        <dbReference type="ARBA" id="ARBA00022833"/>
    </source>
</evidence>
<dbReference type="GO" id="GO:0008270">
    <property type="term" value="F:zinc ion binding"/>
    <property type="evidence" value="ECO:0007669"/>
    <property type="project" value="UniProtKB-KW"/>
</dbReference>
<dbReference type="AlphaFoldDB" id="A0A833VKX0"/>
<feature type="transmembrane region" description="Helical" evidence="10">
    <location>
        <begin position="23"/>
        <end position="44"/>
    </location>
</feature>
<evidence type="ECO:0000313" key="13">
    <source>
        <dbReference type="Proteomes" id="UP000623129"/>
    </source>
</evidence>
<comment type="caution">
    <text evidence="12">The sequence shown here is derived from an EMBL/GenBank/DDBJ whole genome shotgun (WGS) entry which is preliminary data.</text>
</comment>
<keyword evidence="3 10" id="KW-0812">Transmembrane</keyword>
<dbReference type="PANTHER" id="PTHR46905">
    <property type="entry name" value="RING-H2 FINGER PROTEIN ATL78"/>
    <property type="match status" value="1"/>
</dbReference>
<keyword evidence="5" id="KW-0862">Zinc</keyword>
<evidence type="ECO:0000256" key="9">
    <source>
        <dbReference type="PROSITE-ProRule" id="PRU00175"/>
    </source>
</evidence>
<keyword evidence="6 10" id="KW-1133">Transmembrane helix</keyword>
<dbReference type="InterPro" id="IPR001841">
    <property type="entry name" value="Znf_RING"/>
</dbReference>
<dbReference type="Pfam" id="PF13639">
    <property type="entry name" value="zf-RING_2"/>
    <property type="match status" value="1"/>
</dbReference>
<evidence type="ECO:0000256" key="7">
    <source>
        <dbReference type="ARBA" id="ARBA00023136"/>
    </source>
</evidence>
<evidence type="ECO:0000256" key="1">
    <source>
        <dbReference type="ARBA" id="ARBA00004167"/>
    </source>
</evidence>
<dbReference type="Gene3D" id="3.30.40.10">
    <property type="entry name" value="Zinc/RING finger domain, C3HC4 (zinc finger)"/>
    <property type="match status" value="1"/>
</dbReference>
<keyword evidence="9" id="KW-0863">Zinc-finger</keyword>
<evidence type="ECO:0000256" key="4">
    <source>
        <dbReference type="ARBA" id="ARBA00022723"/>
    </source>
</evidence>
<evidence type="ECO:0000256" key="8">
    <source>
        <dbReference type="ARBA" id="ARBA00024209"/>
    </source>
</evidence>
<dbReference type="GO" id="GO:0016740">
    <property type="term" value="F:transferase activity"/>
    <property type="evidence" value="ECO:0007669"/>
    <property type="project" value="UniProtKB-KW"/>
</dbReference>
<evidence type="ECO:0000256" key="10">
    <source>
        <dbReference type="SAM" id="Phobius"/>
    </source>
</evidence>
<comment type="subcellular location">
    <subcellularLocation>
        <location evidence="1">Membrane</location>
        <topology evidence="1">Single-pass membrane protein</topology>
    </subcellularLocation>
</comment>
<organism evidence="12 13">
    <name type="scientific">Carex littledalei</name>
    <dbReference type="NCBI Taxonomy" id="544730"/>
    <lineage>
        <taxon>Eukaryota</taxon>
        <taxon>Viridiplantae</taxon>
        <taxon>Streptophyta</taxon>
        <taxon>Embryophyta</taxon>
        <taxon>Tracheophyta</taxon>
        <taxon>Spermatophyta</taxon>
        <taxon>Magnoliopsida</taxon>
        <taxon>Liliopsida</taxon>
        <taxon>Poales</taxon>
        <taxon>Cyperaceae</taxon>
        <taxon>Cyperoideae</taxon>
        <taxon>Cariceae</taxon>
        <taxon>Carex</taxon>
        <taxon>Carex subgen. Euthyceras</taxon>
    </lineage>
</organism>
<sequence length="158" mass="17407">MVDLNNSQDSESAPISVDGQSSFLALLLTVSCPLIVLIFIFLFFKLFCRIQTIVLPNETSNYLRDRTMQKNQHDGIDAQNIQGTSIELFQEETGSDADAQCSICLGGLVDGDKVKVLPKCCHVFHQECIDMWLGSHSSCPLCRASLVARPVVEPSMVV</sequence>
<dbReference type="SUPFAM" id="SSF57850">
    <property type="entry name" value="RING/U-box"/>
    <property type="match status" value="1"/>
</dbReference>
<keyword evidence="13" id="KW-1185">Reference proteome</keyword>
<dbReference type="EMBL" id="SWLB01000013">
    <property type="protein sequence ID" value="KAF3330630.1"/>
    <property type="molecule type" value="Genomic_DNA"/>
</dbReference>